<dbReference type="AlphaFoldDB" id="A0A1F5X2S9"/>
<name>A0A1F5X2S9_9BACT</name>
<dbReference type="PANTHER" id="PTHR22911">
    <property type="entry name" value="ACYL-MALONYL CONDENSING ENZYME-RELATED"/>
    <property type="match status" value="1"/>
</dbReference>
<gene>
    <name evidence="3" type="ORF">A3B18_02715</name>
</gene>
<accession>A0A1F5X2S9</accession>
<dbReference type="EMBL" id="MFIE01000027">
    <property type="protein sequence ID" value="OGF82207.1"/>
    <property type="molecule type" value="Genomic_DNA"/>
</dbReference>
<organism evidence="3 4">
    <name type="scientific">Candidatus Giovannonibacteria bacterium RIFCSPLOWO2_01_FULL_46_13</name>
    <dbReference type="NCBI Taxonomy" id="1798352"/>
    <lineage>
        <taxon>Bacteria</taxon>
        <taxon>Candidatus Giovannoniibacteriota</taxon>
    </lineage>
</organism>
<evidence type="ECO:0000313" key="3">
    <source>
        <dbReference type="EMBL" id="OGF82207.1"/>
    </source>
</evidence>
<feature type="transmembrane region" description="Helical" evidence="1">
    <location>
        <begin position="65"/>
        <end position="85"/>
    </location>
</feature>
<feature type="transmembrane region" description="Helical" evidence="1">
    <location>
        <begin position="97"/>
        <end position="115"/>
    </location>
</feature>
<comment type="caution">
    <text evidence="3">The sequence shown here is derived from an EMBL/GenBank/DDBJ whole genome shotgun (WGS) entry which is preliminary data.</text>
</comment>
<protein>
    <recommendedName>
        <fullName evidence="2">EamA domain-containing protein</fullName>
    </recommendedName>
</protein>
<feature type="domain" description="EamA" evidence="2">
    <location>
        <begin position="156"/>
        <end position="293"/>
    </location>
</feature>
<evidence type="ECO:0000259" key="2">
    <source>
        <dbReference type="Pfam" id="PF00892"/>
    </source>
</evidence>
<feature type="transmembrane region" description="Helical" evidence="1">
    <location>
        <begin position="6"/>
        <end position="24"/>
    </location>
</feature>
<keyword evidence="1" id="KW-1133">Transmembrane helix</keyword>
<evidence type="ECO:0000313" key="4">
    <source>
        <dbReference type="Proteomes" id="UP000178684"/>
    </source>
</evidence>
<evidence type="ECO:0000256" key="1">
    <source>
        <dbReference type="SAM" id="Phobius"/>
    </source>
</evidence>
<feature type="domain" description="EamA" evidence="2">
    <location>
        <begin position="10"/>
        <end position="138"/>
    </location>
</feature>
<dbReference type="InterPro" id="IPR037185">
    <property type="entry name" value="EmrE-like"/>
</dbReference>
<dbReference type="Pfam" id="PF00892">
    <property type="entry name" value="EamA"/>
    <property type="match status" value="2"/>
</dbReference>
<dbReference type="Proteomes" id="UP000178684">
    <property type="component" value="Unassembled WGS sequence"/>
</dbReference>
<feature type="transmembrane region" description="Helical" evidence="1">
    <location>
        <begin position="121"/>
        <end position="138"/>
    </location>
</feature>
<proteinExistence type="predicted"/>
<dbReference type="GO" id="GO:0016020">
    <property type="term" value="C:membrane"/>
    <property type="evidence" value="ECO:0007669"/>
    <property type="project" value="InterPro"/>
</dbReference>
<feature type="transmembrane region" description="Helical" evidence="1">
    <location>
        <begin position="223"/>
        <end position="243"/>
    </location>
</feature>
<dbReference type="InterPro" id="IPR000620">
    <property type="entry name" value="EamA_dom"/>
</dbReference>
<sequence>MSDVVLFLSYMLPGSFFLGLYDVISRKILKTGVDESFLLGTTFTISGIMLAVPLFIVGIPEIKDGFWMAFWVTAILNIFAQFFWFRAFKEEEASIISPFRLLIPPLVLLTGWLTLKEVPSLVGSLGVIITAFGLWLLLRSDAASRSIKLSEILKRRGVLFALLGTLSFAITYPFDKKAVITSSSLFFAATVFILMGLVHFAYSSIMRREERRNFFEQFKNIRGSVFIFALVYALGLFFSLQALNYAVAAYASSVKRLSSLWAVLLSGALLQEKNISKKLIAVAVMFAGVIVTLFLS</sequence>
<keyword evidence="1" id="KW-0812">Transmembrane</keyword>
<feature type="transmembrane region" description="Helical" evidence="1">
    <location>
        <begin position="36"/>
        <end position="59"/>
    </location>
</feature>
<reference evidence="3 4" key="1">
    <citation type="journal article" date="2016" name="Nat. Commun.">
        <title>Thousands of microbial genomes shed light on interconnected biogeochemical processes in an aquifer system.</title>
        <authorList>
            <person name="Anantharaman K."/>
            <person name="Brown C.T."/>
            <person name="Hug L.A."/>
            <person name="Sharon I."/>
            <person name="Castelle C.J."/>
            <person name="Probst A.J."/>
            <person name="Thomas B.C."/>
            <person name="Singh A."/>
            <person name="Wilkins M.J."/>
            <person name="Karaoz U."/>
            <person name="Brodie E.L."/>
            <person name="Williams K.H."/>
            <person name="Hubbard S.S."/>
            <person name="Banfield J.F."/>
        </authorList>
    </citation>
    <scope>NUCLEOTIDE SEQUENCE [LARGE SCALE GENOMIC DNA]</scope>
</reference>
<feature type="transmembrane region" description="Helical" evidence="1">
    <location>
        <begin position="279"/>
        <end position="295"/>
    </location>
</feature>
<keyword evidence="1" id="KW-0472">Membrane</keyword>
<dbReference type="SUPFAM" id="SSF103481">
    <property type="entry name" value="Multidrug resistance efflux transporter EmrE"/>
    <property type="match status" value="1"/>
</dbReference>
<feature type="transmembrane region" description="Helical" evidence="1">
    <location>
        <begin position="158"/>
        <end position="174"/>
    </location>
</feature>
<feature type="transmembrane region" description="Helical" evidence="1">
    <location>
        <begin position="180"/>
        <end position="202"/>
    </location>
</feature>